<evidence type="ECO:0000256" key="11">
    <source>
        <dbReference type="ARBA" id="ARBA00023303"/>
    </source>
</evidence>
<keyword evidence="11" id="KW-0407">Ion channel</keyword>
<dbReference type="Pfam" id="PF00520">
    <property type="entry name" value="Ion_trans"/>
    <property type="match status" value="2"/>
</dbReference>
<dbReference type="Proteomes" id="UP000230069">
    <property type="component" value="Unassembled WGS sequence"/>
</dbReference>
<name>A0A2G5EHY6_AQUCA</name>
<evidence type="ECO:0000313" key="16">
    <source>
        <dbReference type="Proteomes" id="UP000230069"/>
    </source>
</evidence>
<comment type="subcellular location">
    <subcellularLocation>
        <location evidence="1">Membrane</location>
        <topology evidence="1">Multi-pass membrane protein</topology>
    </subcellularLocation>
</comment>
<gene>
    <name evidence="15" type="ORF">AQUCO_00800267v1</name>
</gene>
<keyword evidence="8 13" id="KW-1133">Transmembrane helix</keyword>
<reference evidence="15 16" key="1">
    <citation type="submission" date="2017-09" db="EMBL/GenBank/DDBJ databases">
        <title>WGS assembly of Aquilegia coerulea Goldsmith.</title>
        <authorList>
            <person name="Hodges S."/>
            <person name="Kramer E."/>
            <person name="Nordborg M."/>
            <person name="Tomkins J."/>
            <person name="Borevitz J."/>
            <person name="Derieg N."/>
            <person name="Yan J."/>
            <person name="Mihaltcheva S."/>
            <person name="Hayes R.D."/>
            <person name="Rokhsar D."/>
        </authorList>
    </citation>
    <scope>NUCLEOTIDE SEQUENCE [LARGE SCALE GENOMIC DNA]</scope>
    <source>
        <strain evidence="16">cv. Goldsmith</strain>
    </source>
</reference>
<dbReference type="OrthoDB" id="416585at2759"/>
<dbReference type="GO" id="GO:0000325">
    <property type="term" value="C:plant-type vacuole"/>
    <property type="evidence" value="ECO:0007669"/>
    <property type="project" value="TreeGrafter"/>
</dbReference>
<dbReference type="Gene3D" id="1.20.120.350">
    <property type="entry name" value="Voltage-gated potassium channels. Chain C"/>
    <property type="match status" value="1"/>
</dbReference>
<feature type="transmembrane region" description="Helical" evidence="13">
    <location>
        <begin position="177"/>
        <end position="197"/>
    </location>
</feature>
<feature type="region of interest" description="Disordered" evidence="12">
    <location>
        <begin position="1"/>
        <end position="37"/>
    </location>
</feature>
<dbReference type="PANTHER" id="PTHR46988">
    <property type="entry name" value="TWO PORE CALCIUM CHANNEL PROTEIN 1"/>
    <property type="match status" value="1"/>
</dbReference>
<keyword evidence="4" id="KW-0107">Calcium channel</keyword>
<proteinExistence type="predicted"/>
<dbReference type="STRING" id="218851.A0A2G5EHY6"/>
<sequence>MEKPLLGSSSSGVQEEEEINISRSNSNSNEGRERKKKAAIAYQKRSDAIAYGDRFQKAAALVDLAEDGIGLPEQVLSDTRFEHAAKYYFFFIRFDILWTLNLFALVVLNFFEKPLWCARYTTHSCNERDYYFLGQLPYLTKVEALVYEGTTLIILMIQTIFPIAYEGWDLYWKNLINKLKVVCLFILVADLLVYALYLSPVAIYSLPLRISPYIRIVFFILNMRELRGVAVTLSGMVGMYLNILFLGLLFLLFSSWIAYIIFEDTQQGVALFDSYGATLYQMFVLFTTANNPDVWIPAYKDSRWYSLFFILYVLLGVYFLTNLILAVVYDSFKEQLVKQVAGMDYMRKSILEKAFSLVDIHKHGYLNKEQSIRLFEELNTYRSLPKISGEDFELIFDELDSSDDFKINMDEFYDLCNAIALRFQKEPAPSWFEYYPSFYHAHSIEAFKKFVRGPTFEYIIAAILLLNLAAVIIETTLDIEDNSGQKAWQGVEFVFGWIYVVEMALKIFASGFDNYWTEGQNRFDFVVTWIIGKQ</sequence>
<evidence type="ECO:0000259" key="14">
    <source>
        <dbReference type="Pfam" id="PF00520"/>
    </source>
</evidence>
<dbReference type="InterPro" id="IPR005821">
    <property type="entry name" value="Ion_trans_dom"/>
</dbReference>
<feature type="transmembrane region" description="Helical" evidence="13">
    <location>
        <begin position="241"/>
        <end position="262"/>
    </location>
</feature>
<dbReference type="EMBL" id="KZ305025">
    <property type="protein sequence ID" value="PIA55385.1"/>
    <property type="molecule type" value="Genomic_DNA"/>
</dbReference>
<accession>A0A2G5EHY6</accession>
<dbReference type="FunFam" id="1.20.120.350:FF:000055">
    <property type="entry name" value="Two pore calcium channel protein 1"/>
    <property type="match status" value="1"/>
</dbReference>
<feature type="domain" description="Ion transport" evidence="14">
    <location>
        <begin position="454"/>
        <end position="529"/>
    </location>
</feature>
<dbReference type="InParanoid" id="A0A2G5EHY6"/>
<evidence type="ECO:0000256" key="10">
    <source>
        <dbReference type="ARBA" id="ARBA00023136"/>
    </source>
</evidence>
<evidence type="ECO:0000256" key="6">
    <source>
        <dbReference type="ARBA" id="ARBA00022737"/>
    </source>
</evidence>
<dbReference type="GO" id="GO:0005245">
    <property type="term" value="F:voltage-gated calcium channel activity"/>
    <property type="evidence" value="ECO:0007669"/>
    <property type="project" value="InterPro"/>
</dbReference>
<evidence type="ECO:0000256" key="9">
    <source>
        <dbReference type="ARBA" id="ARBA00023065"/>
    </source>
</evidence>
<evidence type="ECO:0000256" key="5">
    <source>
        <dbReference type="ARBA" id="ARBA00022692"/>
    </source>
</evidence>
<dbReference type="FunFam" id="1.10.287.70:FF:000094">
    <property type="entry name" value="Two pore calcium channel protein 1"/>
    <property type="match status" value="1"/>
</dbReference>
<evidence type="ECO:0000256" key="7">
    <source>
        <dbReference type="ARBA" id="ARBA00022837"/>
    </source>
</evidence>
<evidence type="ECO:0000313" key="15">
    <source>
        <dbReference type="EMBL" id="PIA55385.1"/>
    </source>
</evidence>
<dbReference type="PANTHER" id="PTHR46988:SF2">
    <property type="entry name" value="TWO PORE CALCIUM CHANNEL PROTEIN 1"/>
    <property type="match status" value="1"/>
</dbReference>
<evidence type="ECO:0000256" key="8">
    <source>
        <dbReference type="ARBA" id="ARBA00022989"/>
    </source>
</evidence>
<dbReference type="GO" id="GO:0005774">
    <property type="term" value="C:vacuolar membrane"/>
    <property type="evidence" value="ECO:0007669"/>
    <property type="project" value="TreeGrafter"/>
</dbReference>
<dbReference type="SUPFAM" id="SSF47473">
    <property type="entry name" value="EF-hand"/>
    <property type="match status" value="1"/>
</dbReference>
<dbReference type="InterPro" id="IPR044581">
    <property type="entry name" value="TPC1_plant"/>
</dbReference>
<evidence type="ECO:0000256" key="12">
    <source>
        <dbReference type="SAM" id="MobiDB-lite"/>
    </source>
</evidence>
<evidence type="ECO:0000256" key="3">
    <source>
        <dbReference type="ARBA" id="ARBA00022568"/>
    </source>
</evidence>
<feature type="transmembrane region" description="Helical" evidence="13">
    <location>
        <begin position="455"/>
        <end position="473"/>
    </location>
</feature>
<dbReference type="Gene3D" id="1.10.287.70">
    <property type="match status" value="1"/>
</dbReference>
<keyword evidence="10 13" id="KW-0472">Membrane</keyword>
<dbReference type="InterPro" id="IPR027359">
    <property type="entry name" value="Volt_channel_dom_sf"/>
</dbReference>
<evidence type="ECO:0000256" key="2">
    <source>
        <dbReference type="ARBA" id="ARBA00022448"/>
    </source>
</evidence>
<keyword evidence="5 13" id="KW-0812">Transmembrane</keyword>
<evidence type="ECO:0000256" key="13">
    <source>
        <dbReference type="SAM" id="Phobius"/>
    </source>
</evidence>
<dbReference type="InterPro" id="IPR011992">
    <property type="entry name" value="EF-hand-dom_pair"/>
</dbReference>
<evidence type="ECO:0000256" key="1">
    <source>
        <dbReference type="ARBA" id="ARBA00004141"/>
    </source>
</evidence>
<evidence type="ECO:0000256" key="4">
    <source>
        <dbReference type="ARBA" id="ARBA00022673"/>
    </source>
</evidence>
<feature type="transmembrane region" description="Helical" evidence="13">
    <location>
        <begin position="493"/>
        <end position="512"/>
    </location>
</feature>
<keyword evidence="3" id="KW-0109">Calcium transport</keyword>
<feature type="transmembrane region" description="Helical" evidence="13">
    <location>
        <begin position="144"/>
        <end position="165"/>
    </location>
</feature>
<protein>
    <recommendedName>
        <fullName evidence="14">Ion transport domain-containing protein</fullName>
    </recommendedName>
</protein>
<organism evidence="15 16">
    <name type="scientific">Aquilegia coerulea</name>
    <name type="common">Rocky mountain columbine</name>
    <dbReference type="NCBI Taxonomy" id="218851"/>
    <lineage>
        <taxon>Eukaryota</taxon>
        <taxon>Viridiplantae</taxon>
        <taxon>Streptophyta</taxon>
        <taxon>Embryophyta</taxon>
        <taxon>Tracheophyta</taxon>
        <taxon>Spermatophyta</taxon>
        <taxon>Magnoliopsida</taxon>
        <taxon>Ranunculales</taxon>
        <taxon>Ranunculaceae</taxon>
        <taxon>Thalictroideae</taxon>
        <taxon>Aquilegia</taxon>
    </lineage>
</organism>
<dbReference type="FunCoup" id="A0A2G5EHY6">
    <property type="interactions" value="1065"/>
</dbReference>
<dbReference type="AlphaFoldDB" id="A0A2G5EHY6"/>
<feature type="transmembrane region" description="Helical" evidence="13">
    <location>
        <begin position="304"/>
        <end position="329"/>
    </location>
</feature>
<keyword evidence="9" id="KW-0406">Ion transport</keyword>
<dbReference type="SUPFAM" id="SSF81324">
    <property type="entry name" value="Voltage-gated potassium channels"/>
    <property type="match status" value="1"/>
</dbReference>
<keyword evidence="7" id="KW-0106">Calcium</keyword>
<keyword evidence="6" id="KW-0677">Repeat</keyword>
<feature type="transmembrane region" description="Helical" evidence="13">
    <location>
        <begin position="87"/>
        <end position="111"/>
    </location>
</feature>
<feature type="domain" description="Ion transport" evidence="14">
    <location>
        <begin position="152"/>
        <end position="335"/>
    </location>
</feature>
<keyword evidence="16" id="KW-1185">Reference proteome</keyword>
<keyword evidence="2" id="KW-0813">Transport</keyword>
<dbReference type="Gene3D" id="1.10.238.10">
    <property type="entry name" value="EF-hand"/>
    <property type="match status" value="1"/>
</dbReference>